<dbReference type="InterPro" id="IPR029063">
    <property type="entry name" value="SAM-dependent_MTases_sf"/>
</dbReference>
<dbReference type="InterPro" id="IPR007213">
    <property type="entry name" value="Ppm1/Ppm2/Tcmp"/>
</dbReference>
<dbReference type="PANTHER" id="PTHR43619">
    <property type="entry name" value="S-ADENOSYL-L-METHIONINE-DEPENDENT METHYLTRANSFERASE YKTD-RELATED"/>
    <property type="match status" value="1"/>
</dbReference>
<dbReference type="Gene3D" id="3.40.50.150">
    <property type="entry name" value="Vaccinia Virus protein VP39"/>
    <property type="match status" value="1"/>
</dbReference>
<evidence type="ECO:0000313" key="4">
    <source>
        <dbReference type="Proteomes" id="UP000199691"/>
    </source>
</evidence>
<dbReference type="GO" id="GO:0008168">
    <property type="term" value="F:methyltransferase activity"/>
    <property type="evidence" value="ECO:0007669"/>
    <property type="project" value="UniProtKB-KW"/>
</dbReference>
<dbReference type="Pfam" id="PF04072">
    <property type="entry name" value="LCM"/>
    <property type="match status" value="1"/>
</dbReference>
<sequence>MVTPAASRHTRKVEKITLTGAQETMLATLYGRALDSERPASVLHDDEAKRAADRIDYDFTKTGMTTTSAVGVAIRGRVLDDWTREFLRRTPSCTVLHLACGLDTRAHRIERPATARWVDVDMPDVVALRHKLLPAPPGDYRLVASSVTEDAWLAEVPADRPVAGVFEGLTMYLTREDGHALIRRITERFPSGELLFDVYGSWGIKLQKLVPAVRNAGATLHWGVDDPREIEALHPGLTTVDAWRSVDLPHLDALPRSGRIQMKVVSAIPKLRDVGKLLRLRW</sequence>
<dbReference type="AlphaFoldDB" id="A0A1H0U2T4"/>
<keyword evidence="1 3" id="KW-0489">Methyltransferase</keyword>
<evidence type="ECO:0000313" key="3">
    <source>
        <dbReference type="EMBL" id="SDP60513.1"/>
    </source>
</evidence>
<keyword evidence="4" id="KW-1185">Reference proteome</keyword>
<gene>
    <name evidence="3" type="ORF">SAMN05421507_11172</name>
</gene>
<protein>
    <submittedName>
        <fullName evidence="3">O-Methyltransferase involved in polyketide biosynthesis</fullName>
    </submittedName>
</protein>
<evidence type="ECO:0000256" key="2">
    <source>
        <dbReference type="ARBA" id="ARBA00022679"/>
    </source>
</evidence>
<proteinExistence type="predicted"/>
<dbReference type="GO" id="GO:0032259">
    <property type="term" value="P:methylation"/>
    <property type="evidence" value="ECO:0007669"/>
    <property type="project" value="UniProtKB-KW"/>
</dbReference>
<evidence type="ECO:0000256" key="1">
    <source>
        <dbReference type="ARBA" id="ARBA00022603"/>
    </source>
</evidence>
<dbReference type="SUPFAM" id="SSF53335">
    <property type="entry name" value="S-adenosyl-L-methionine-dependent methyltransferases"/>
    <property type="match status" value="1"/>
</dbReference>
<name>A0A1H0U2T4_9PSEU</name>
<dbReference type="PANTHER" id="PTHR43619:SF2">
    <property type="entry name" value="S-ADENOSYL-L-METHIONINE-DEPENDENT METHYLTRANSFERASES SUPERFAMILY PROTEIN"/>
    <property type="match status" value="1"/>
</dbReference>
<dbReference type="STRING" id="641025.SAMN05421507_11172"/>
<dbReference type="PIRSF" id="PIRSF028177">
    <property type="entry name" value="Polyketide_synth_Omtfrase_TcmP"/>
    <property type="match status" value="1"/>
</dbReference>
<keyword evidence="2 3" id="KW-0808">Transferase</keyword>
<reference evidence="4" key="1">
    <citation type="submission" date="2016-10" db="EMBL/GenBank/DDBJ databases">
        <authorList>
            <person name="Varghese N."/>
            <person name="Submissions S."/>
        </authorList>
    </citation>
    <scope>NUCLEOTIDE SEQUENCE [LARGE SCALE GENOMIC DNA]</scope>
    <source>
        <strain evidence="4">CGMCC 4.6609</strain>
    </source>
</reference>
<organism evidence="3 4">
    <name type="scientific">Lentzea jiangxiensis</name>
    <dbReference type="NCBI Taxonomy" id="641025"/>
    <lineage>
        <taxon>Bacteria</taxon>
        <taxon>Bacillati</taxon>
        <taxon>Actinomycetota</taxon>
        <taxon>Actinomycetes</taxon>
        <taxon>Pseudonocardiales</taxon>
        <taxon>Pseudonocardiaceae</taxon>
        <taxon>Lentzea</taxon>
    </lineage>
</organism>
<dbReference type="Proteomes" id="UP000199691">
    <property type="component" value="Unassembled WGS sequence"/>
</dbReference>
<dbReference type="InterPro" id="IPR016874">
    <property type="entry name" value="TcmP-like"/>
</dbReference>
<dbReference type="EMBL" id="FNIX01000011">
    <property type="protein sequence ID" value="SDP60513.1"/>
    <property type="molecule type" value="Genomic_DNA"/>
</dbReference>
<accession>A0A1H0U2T4</accession>